<sequence>NLLNYSYTEILINMVGAFVIGVLLSVTYRTTHKGLSYSQSFSQTVVFITLVVAIVMMVIGGSLARAFALVGALSIIRFRTVLKDTKDMAFIFGALALGMAAGTSNYFLAAAGTIFVILVAFILYKTNFGAVYKSEFILRFRFMRSGESTGYLEAIGAACKRSDLLHMEPSGDNTSVSLTYDVALKDDITADDLTDRMGQLEDIEEIVLIASKNDVDY</sequence>
<keyword evidence="1" id="KW-0812">Transmembrane</keyword>
<keyword evidence="1" id="KW-1133">Transmembrane helix</keyword>
<proteinExistence type="predicted"/>
<protein>
    <recommendedName>
        <fullName evidence="3">DUF4956 domain-containing protein</fullName>
    </recommendedName>
</protein>
<dbReference type="EMBL" id="UINC01147062">
    <property type="protein sequence ID" value="SVD38167.1"/>
    <property type="molecule type" value="Genomic_DNA"/>
</dbReference>
<feature type="transmembrane region" description="Helical" evidence="1">
    <location>
        <begin position="7"/>
        <end position="26"/>
    </location>
</feature>
<feature type="transmembrane region" description="Helical" evidence="1">
    <location>
        <begin position="46"/>
        <end position="76"/>
    </location>
</feature>
<organism evidence="2">
    <name type="scientific">marine metagenome</name>
    <dbReference type="NCBI Taxonomy" id="408172"/>
    <lineage>
        <taxon>unclassified sequences</taxon>
        <taxon>metagenomes</taxon>
        <taxon>ecological metagenomes</taxon>
    </lineage>
</organism>
<feature type="non-terminal residue" evidence="2">
    <location>
        <position position="1"/>
    </location>
</feature>
<accession>A0A382UVH8</accession>
<reference evidence="2" key="1">
    <citation type="submission" date="2018-05" db="EMBL/GenBank/DDBJ databases">
        <authorList>
            <person name="Lanie J.A."/>
            <person name="Ng W.-L."/>
            <person name="Kazmierczak K.M."/>
            <person name="Andrzejewski T.M."/>
            <person name="Davidsen T.M."/>
            <person name="Wayne K.J."/>
            <person name="Tettelin H."/>
            <person name="Glass J.I."/>
            <person name="Rusch D."/>
            <person name="Podicherti R."/>
            <person name="Tsui H.-C.T."/>
            <person name="Winkler M.E."/>
        </authorList>
    </citation>
    <scope>NUCLEOTIDE SEQUENCE</scope>
</reference>
<evidence type="ECO:0000256" key="1">
    <source>
        <dbReference type="SAM" id="Phobius"/>
    </source>
</evidence>
<keyword evidence="1" id="KW-0472">Membrane</keyword>
<name>A0A382UVH8_9ZZZZ</name>
<dbReference type="InterPro" id="IPR032531">
    <property type="entry name" value="DUF4956"/>
</dbReference>
<evidence type="ECO:0000313" key="2">
    <source>
        <dbReference type="EMBL" id="SVD38167.1"/>
    </source>
</evidence>
<evidence type="ECO:0008006" key="3">
    <source>
        <dbReference type="Google" id="ProtNLM"/>
    </source>
</evidence>
<dbReference type="Pfam" id="PF16316">
    <property type="entry name" value="DUF4956"/>
    <property type="match status" value="1"/>
</dbReference>
<gene>
    <name evidence="2" type="ORF">METZ01_LOCUS391021</name>
</gene>
<dbReference type="AlphaFoldDB" id="A0A382UVH8"/>
<feature type="transmembrane region" description="Helical" evidence="1">
    <location>
        <begin position="88"/>
        <end position="108"/>
    </location>
</feature>